<feature type="domain" description="PH" evidence="2">
    <location>
        <begin position="858"/>
        <end position="978"/>
    </location>
</feature>
<feature type="region of interest" description="Disordered" evidence="1">
    <location>
        <begin position="1138"/>
        <end position="1252"/>
    </location>
</feature>
<dbReference type="InterPro" id="IPR011993">
    <property type="entry name" value="PH-like_dom_sf"/>
</dbReference>
<dbReference type="SUPFAM" id="SSF50729">
    <property type="entry name" value="PH domain-like"/>
    <property type="match status" value="1"/>
</dbReference>
<evidence type="ECO:0000313" key="4">
    <source>
        <dbReference type="EMBL" id="KAJ2798960.1"/>
    </source>
</evidence>
<feature type="non-terminal residue" evidence="4">
    <location>
        <position position="1"/>
    </location>
</feature>
<feature type="compositionally biased region" description="Low complexity" evidence="1">
    <location>
        <begin position="1149"/>
        <end position="1173"/>
    </location>
</feature>
<dbReference type="Pfam" id="PF15410">
    <property type="entry name" value="PH_9"/>
    <property type="match status" value="1"/>
</dbReference>
<feature type="region of interest" description="Disordered" evidence="1">
    <location>
        <begin position="116"/>
        <end position="220"/>
    </location>
</feature>
<dbReference type="GO" id="GO:0005085">
    <property type="term" value="F:guanyl-nucleotide exchange factor activity"/>
    <property type="evidence" value="ECO:0007669"/>
    <property type="project" value="InterPro"/>
</dbReference>
<feature type="region of interest" description="Disordered" evidence="1">
    <location>
        <begin position="64"/>
        <end position="86"/>
    </location>
</feature>
<name>A0A9W8HVW0_9FUNG</name>
<feature type="region of interest" description="Disordered" evidence="1">
    <location>
        <begin position="690"/>
        <end position="711"/>
    </location>
</feature>
<feature type="compositionally biased region" description="Low complexity" evidence="1">
    <location>
        <begin position="116"/>
        <end position="129"/>
    </location>
</feature>
<evidence type="ECO:0000259" key="3">
    <source>
        <dbReference type="PROSITE" id="PS50190"/>
    </source>
</evidence>
<comment type="caution">
    <text evidence="4">The sequence shown here is derived from an EMBL/GenBank/DDBJ whole genome shotgun (WGS) entry which is preliminary data.</text>
</comment>
<feature type="compositionally biased region" description="Polar residues" evidence="1">
    <location>
        <begin position="1234"/>
        <end position="1252"/>
    </location>
</feature>
<protein>
    <recommendedName>
        <fullName evidence="6">SEC7 domain-containing protein</fullName>
    </recommendedName>
</protein>
<dbReference type="PROSITE" id="PS50190">
    <property type="entry name" value="SEC7"/>
    <property type="match status" value="1"/>
</dbReference>
<dbReference type="Pfam" id="PF01369">
    <property type="entry name" value="Sec7"/>
    <property type="match status" value="1"/>
</dbReference>
<accession>A0A9W8HVW0</accession>
<dbReference type="Proteomes" id="UP001140094">
    <property type="component" value="Unassembled WGS sequence"/>
</dbReference>
<dbReference type="Gene3D" id="1.10.1000.11">
    <property type="entry name" value="Arf Nucleotide-binding Site Opener,domain 2"/>
    <property type="match status" value="1"/>
</dbReference>
<feature type="region of interest" description="Disordered" evidence="1">
    <location>
        <begin position="775"/>
        <end position="824"/>
    </location>
</feature>
<feature type="region of interest" description="Disordered" evidence="1">
    <location>
        <begin position="551"/>
        <end position="578"/>
    </location>
</feature>
<feature type="compositionally biased region" description="Polar residues" evidence="1">
    <location>
        <begin position="1180"/>
        <end position="1198"/>
    </location>
</feature>
<gene>
    <name evidence="4" type="ORF">H4R20_004625</name>
</gene>
<dbReference type="PANTHER" id="PTHR10663">
    <property type="entry name" value="GUANYL-NUCLEOTIDE EXCHANGE FACTOR"/>
    <property type="match status" value="1"/>
</dbReference>
<evidence type="ECO:0008006" key="6">
    <source>
        <dbReference type="Google" id="ProtNLM"/>
    </source>
</evidence>
<reference evidence="4" key="1">
    <citation type="submission" date="2022-07" db="EMBL/GenBank/DDBJ databases">
        <title>Phylogenomic reconstructions and comparative analyses of Kickxellomycotina fungi.</title>
        <authorList>
            <person name="Reynolds N.K."/>
            <person name="Stajich J.E."/>
            <person name="Barry K."/>
            <person name="Grigoriev I.V."/>
            <person name="Crous P."/>
            <person name="Smith M.E."/>
        </authorList>
    </citation>
    <scope>NUCLEOTIDE SEQUENCE</scope>
    <source>
        <strain evidence="4">NRRL 1565</strain>
    </source>
</reference>
<feature type="region of interest" description="Disordered" evidence="1">
    <location>
        <begin position="347"/>
        <end position="384"/>
    </location>
</feature>
<dbReference type="GO" id="GO:0032012">
    <property type="term" value="P:regulation of ARF protein signal transduction"/>
    <property type="evidence" value="ECO:0007669"/>
    <property type="project" value="InterPro"/>
</dbReference>
<dbReference type="PANTHER" id="PTHR10663:SF373">
    <property type="entry name" value="PH AND SEC7 DOMAIN-CONTAINING PROTEIN C11E3.11C"/>
    <property type="match status" value="1"/>
</dbReference>
<dbReference type="Gene3D" id="2.30.29.30">
    <property type="entry name" value="Pleckstrin-homology domain (PH domain)/Phosphotyrosine-binding domain (PTB)"/>
    <property type="match status" value="1"/>
</dbReference>
<dbReference type="InterPro" id="IPR000904">
    <property type="entry name" value="Sec7_dom"/>
</dbReference>
<feature type="compositionally biased region" description="Low complexity" evidence="1">
    <location>
        <begin position="775"/>
        <end position="796"/>
    </location>
</feature>
<feature type="compositionally biased region" description="Polar residues" evidence="1">
    <location>
        <begin position="158"/>
        <end position="184"/>
    </location>
</feature>
<proteinExistence type="predicted"/>
<evidence type="ECO:0000259" key="2">
    <source>
        <dbReference type="PROSITE" id="PS50003"/>
    </source>
</evidence>
<feature type="compositionally biased region" description="Polar residues" evidence="1">
    <location>
        <begin position="1"/>
        <end position="27"/>
    </location>
</feature>
<dbReference type="OrthoDB" id="2157641at2759"/>
<dbReference type="InterPro" id="IPR001849">
    <property type="entry name" value="PH_domain"/>
</dbReference>
<dbReference type="AlphaFoldDB" id="A0A9W8HVW0"/>
<dbReference type="SMART" id="SM00233">
    <property type="entry name" value="PH"/>
    <property type="match status" value="1"/>
</dbReference>
<evidence type="ECO:0000313" key="5">
    <source>
        <dbReference type="Proteomes" id="UP001140094"/>
    </source>
</evidence>
<feature type="region of interest" description="Disordered" evidence="1">
    <location>
        <begin position="1"/>
        <end position="28"/>
    </location>
</feature>
<evidence type="ECO:0000256" key="1">
    <source>
        <dbReference type="SAM" id="MobiDB-lite"/>
    </source>
</evidence>
<feature type="compositionally biased region" description="Low complexity" evidence="1">
    <location>
        <begin position="67"/>
        <end position="82"/>
    </location>
</feature>
<keyword evidence="5" id="KW-1185">Reference proteome</keyword>
<organism evidence="4 5">
    <name type="scientific">Coemansia guatemalensis</name>
    <dbReference type="NCBI Taxonomy" id="2761395"/>
    <lineage>
        <taxon>Eukaryota</taxon>
        <taxon>Fungi</taxon>
        <taxon>Fungi incertae sedis</taxon>
        <taxon>Zoopagomycota</taxon>
        <taxon>Kickxellomycotina</taxon>
        <taxon>Kickxellomycetes</taxon>
        <taxon>Kickxellales</taxon>
        <taxon>Kickxellaceae</taxon>
        <taxon>Coemansia</taxon>
    </lineage>
</organism>
<feature type="domain" description="SEC7" evidence="3">
    <location>
        <begin position="436"/>
        <end position="543"/>
    </location>
</feature>
<dbReference type="InterPro" id="IPR023394">
    <property type="entry name" value="Sec7_C_sf"/>
</dbReference>
<dbReference type="InterPro" id="IPR041681">
    <property type="entry name" value="PH_9"/>
</dbReference>
<dbReference type="InterPro" id="IPR035999">
    <property type="entry name" value="Sec7_dom_sf"/>
</dbReference>
<sequence>KDLGSDTFSVSGRTQGLRKQQSTSSGFAESIGFSKRLNNSEGKFSTVVSGHHLFSNKALPSVPPVRSPQLLSSLPQPQHPSQILNGVTTTSDLAGSRIAGSAAGADLPQTTMMMTRPATARPSTASASLRSERAAGMSFAPDSSAASSHSGLRATSGKAHNQSLESQALNTHRSSEGTRMSKYSSPMDEYFSLSSADEPPNAGDSDSIEQASEQACTAAESPVLTSSALKYDSAAAEAATQDSDDDSDIVPLSQSRVLVEAGAREELSARLAAEGHHDPESTVDDNASDVKTEVATAAVTAAGEVKRLGVPAPINTQAAAAATAADVESPGSALCFSPNNPVRLFADGRSAGDEPETAAAQMEKSAEPTDDGQDATEPAAGASDNALLAREMGRYLYDVEEYHCRVSGGHGAGTAEPERPAVLQGIEAPELVAHAEWLGKREVFNALTLRHYIEQYDFSGQRIDECLRQLCAHIFLRGESQVIDRLLVALAQRFVECNADTRLLSADVAHAVTYSTLLLNTDLHIADIRASERMTRSRFVRNTVDTIAQFQHAATPRSPTADADDAAPWSPPPQLPELELPKRSLDAAAAATAAASDEADARGGEAATLRSLVGSMASLHAAPGTTASRSSRDVVRLMGGRGKRFSFFESGSGSGGSSGPNGTAAMGVAGGVASSPSSLRAFDRLRRKVSTSGAHVRSRSGTASMDEGSRAAAGGMPNLAELTAILKEVYAGIRNRPLGQPAFARRGAAARQASLEVDTSVALASARAAPLTALDCDSHSSTGTSSARPSSVRSVPLHSLQRERSTPSLGPARRAVGGELRGEPARRSGASLLNFGVRASPSLGPAAFALMRSPVENQHMRSGVLVRKHLFERAGKKASHRAWRTCYVSVDRGAVAMYKMDGRHGAPPDGRELTDTSLQLGSVSLRHTMTHMLPPPGYSRSRPHAFALQLPSGGVYLFQTASEVELRDWVAACNYWAARESKAPYMVGGVYNMEYGWDNTGDFALRFDERERRAERGEPLPPAEALADERRAADVREASRHASILEWAPPTNPMLRSDLDEPAQLKALLHHISYLEEELVAHKKVQGSIDERFAPKSHQFQRAFSNWERKAQYILQELIKYQSYADVLQVALKQMHDDATPPIPEEPAAESPSATYDHRAAPAAEAASPQPDASRGSLPQGASSTGRSSNSGLHTPSKSLPIKELLAPAAEKSRQRISIVAGSPQPDERRRGSQPPSANASSTALATQPDAS</sequence>
<dbReference type="SUPFAM" id="SSF48425">
    <property type="entry name" value="Sec7 domain"/>
    <property type="match status" value="1"/>
</dbReference>
<dbReference type="PROSITE" id="PS50003">
    <property type="entry name" value="PH_DOMAIN"/>
    <property type="match status" value="1"/>
</dbReference>
<dbReference type="SMART" id="SM00222">
    <property type="entry name" value="Sec7"/>
    <property type="match status" value="1"/>
</dbReference>
<dbReference type="EMBL" id="JANBUO010001279">
    <property type="protein sequence ID" value="KAJ2798960.1"/>
    <property type="molecule type" value="Genomic_DNA"/>
</dbReference>